<name>A0A8E4ZJ14_9CAUD</name>
<evidence type="ECO:0000313" key="2">
    <source>
        <dbReference type="Proteomes" id="UP000693706"/>
    </source>
</evidence>
<proteinExistence type="predicted"/>
<gene>
    <name evidence="1" type="ORF">Harreka1_46</name>
</gene>
<protein>
    <submittedName>
        <fullName evidence="1">Calcineurin-like phosphoesterase superfamily domain protein</fullName>
    </submittedName>
</protein>
<keyword evidence="2" id="KW-1185">Reference proteome</keyword>
<evidence type="ECO:0000313" key="1">
    <source>
        <dbReference type="EMBL" id="QQV90453.1"/>
    </source>
</evidence>
<sequence>MSKTTKRLRDAEAIFLGLELKPHEEGRKTARYRLKPEQVKTLERLNGVSVKTESKTSTNNYIDKKEFILSAWDSEKGVMYTLEEFCKKYNIDYSKVTSAKLLPYHYKEPTWNLVVDEKSKSNDELIDLDDLKKVLSKEIKREYVYKSKDYLNESETVLKWADLHFGAHIRNILLVEDYDKDILLDGLMQSVNTINGFRHKKTHVHIHGDLIESFSGLNHVNSWQSMDKEAISGNVIKMCSQMLHKAFQKIDNLGCIKIVAGNHDRTSKNNDEDVKGGAAFLIAYCLELMGYDVEFHPYVITHHVEGINHIILHGDKGISKRSTEKIILDYGVQGEYNLICEAHLHSLIEKLSVKQREKFEIVKDDGLMHRRFTLPPFFTGNYYSATLGFTTNSGYFSVWSNKNNKPQFFNGSV</sequence>
<reference evidence="1" key="1">
    <citation type="submission" date="2020-07" db="EMBL/GenBank/DDBJ databases">
        <title>Highly diverse flavobacterial phages as mortality factor during North Sea spring blooms.</title>
        <authorList>
            <person name="Bartlau N."/>
            <person name="Wichels A."/>
            <person name="Krohne G."/>
            <person name="Adriaenssens E.M."/>
            <person name="Heins A."/>
            <person name="Fuchs B.M."/>
            <person name="Amann R."/>
            <person name="Moraru C."/>
        </authorList>
    </citation>
    <scope>NUCLEOTIDE SEQUENCE</scope>
</reference>
<dbReference type="EMBL" id="MT732457">
    <property type="protein sequence ID" value="QQV90453.1"/>
    <property type="molecule type" value="Genomic_DNA"/>
</dbReference>
<accession>A0A8E4ZJ14</accession>
<dbReference type="Proteomes" id="UP000693706">
    <property type="component" value="Segment"/>
</dbReference>
<organism evidence="1 2">
    <name type="scientific">Olleya phage Harreka_1</name>
    <dbReference type="NCBI Taxonomy" id="2745673"/>
    <lineage>
        <taxon>Viruses</taxon>
        <taxon>Duplodnaviria</taxon>
        <taxon>Heunggongvirae</taxon>
        <taxon>Uroviricota</taxon>
        <taxon>Caudoviricetes</taxon>
        <taxon>Aggregaviridae</taxon>
        <taxon>Harrekavirus</taxon>
        <taxon>Harrekavirus harreka</taxon>
    </lineage>
</organism>